<dbReference type="AlphaFoldDB" id="A0A8J9ZQE8"/>
<gene>
    <name evidence="1" type="primary">Hypp1977</name>
    <name evidence="1" type="ORF">BLAG_LOCUS15862</name>
</gene>
<dbReference type="EMBL" id="OV696688">
    <property type="protein sequence ID" value="CAH1258218.1"/>
    <property type="molecule type" value="Genomic_DNA"/>
</dbReference>
<dbReference type="Proteomes" id="UP000838412">
    <property type="component" value="Chromosome 3"/>
</dbReference>
<keyword evidence="2" id="KW-1185">Reference proteome</keyword>
<reference evidence="1" key="1">
    <citation type="submission" date="2022-01" db="EMBL/GenBank/DDBJ databases">
        <authorList>
            <person name="Braso-Vives M."/>
        </authorList>
    </citation>
    <scope>NUCLEOTIDE SEQUENCE</scope>
</reference>
<sequence length="75" mass="8610">MTAMSATRRSSKGFRVWLMIGARKTPKCIATGVFWGYQRHFAELSPQNLTTSVWTPGFDTEIYKDYEYLDLLGVL</sequence>
<organism evidence="1 2">
    <name type="scientific">Branchiostoma lanceolatum</name>
    <name type="common">Common lancelet</name>
    <name type="synonym">Amphioxus lanceolatum</name>
    <dbReference type="NCBI Taxonomy" id="7740"/>
    <lineage>
        <taxon>Eukaryota</taxon>
        <taxon>Metazoa</taxon>
        <taxon>Chordata</taxon>
        <taxon>Cephalochordata</taxon>
        <taxon>Leptocardii</taxon>
        <taxon>Amphioxiformes</taxon>
        <taxon>Branchiostomatidae</taxon>
        <taxon>Branchiostoma</taxon>
    </lineage>
</organism>
<evidence type="ECO:0000313" key="2">
    <source>
        <dbReference type="Proteomes" id="UP000838412"/>
    </source>
</evidence>
<protein>
    <submittedName>
        <fullName evidence="1">Hypp1977 protein</fullName>
    </submittedName>
</protein>
<accession>A0A8J9ZQE8</accession>
<proteinExistence type="predicted"/>
<name>A0A8J9ZQE8_BRALA</name>
<evidence type="ECO:0000313" key="1">
    <source>
        <dbReference type="EMBL" id="CAH1258218.1"/>
    </source>
</evidence>